<dbReference type="InterPro" id="IPR038508">
    <property type="entry name" value="ArfGAP_dom_sf"/>
</dbReference>
<feature type="region of interest" description="Disordered" evidence="3">
    <location>
        <begin position="130"/>
        <end position="205"/>
    </location>
</feature>
<feature type="compositionally biased region" description="Low complexity" evidence="3">
    <location>
        <begin position="138"/>
        <end position="159"/>
    </location>
</feature>
<evidence type="ECO:0000256" key="2">
    <source>
        <dbReference type="SAM" id="Coils"/>
    </source>
</evidence>
<dbReference type="SMART" id="SM00105">
    <property type="entry name" value="ArfGap"/>
    <property type="match status" value="1"/>
</dbReference>
<dbReference type="EMBL" id="LN890573">
    <property type="protein sequence ID" value="CUS22969.1"/>
    <property type="molecule type" value="Genomic_DNA"/>
</dbReference>
<evidence type="ECO:0000313" key="5">
    <source>
        <dbReference type="EMBL" id="CUS22969.1"/>
    </source>
</evidence>
<keyword evidence="1" id="KW-0863">Zinc-finger</keyword>
<dbReference type="Pfam" id="PF01412">
    <property type="entry name" value="ArfGap"/>
    <property type="match status" value="1"/>
</dbReference>
<proteinExistence type="predicted"/>
<evidence type="ECO:0000313" key="6">
    <source>
        <dbReference type="Proteomes" id="UP000236544"/>
    </source>
</evidence>
<protein>
    <submittedName>
        <fullName evidence="5">LAQU0S07e04324g1_1</fullName>
    </submittedName>
</protein>
<feature type="domain" description="Arf-GAP" evidence="4">
    <location>
        <begin position="7"/>
        <end position="136"/>
    </location>
</feature>
<keyword evidence="6" id="KW-1185">Reference proteome</keyword>
<dbReference type="InterPro" id="IPR037278">
    <property type="entry name" value="ARFGAP/RecO"/>
</dbReference>
<dbReference type="SUPFAM" id="SSF57863">
    <property type="entry name" value="ArfGap/RecO-like zinc finger"/>
    <property type="match status" value="1"/>
</dbReference>
<evidence type="ECO:0000256" key="1">
    <source>
        <dbReference type="PROSITE-ProRule" id="PRU00288"/>
    </source>
</evidence>
<dbReference type="GO" id="GO:0005096">
    <property type="term" value="F:GTPase activator activity"/>
    <property type="evidence" value="ECO:0007669"/>
    <property type="project" value="InterPro"/>
</dbReference>
<evidence type="ECO:0000256" key="3">
    <source>
        <dbReference type="SAM" id="MobiDB-lite"/>
    </source>
</evidence>
<dbReference type="FunFam" id="1.10.220.150:FF:000027">
    <property type="entry name" value="Gts1p"/>
    <property type="match status" value="1"/>
</dbReference>
<accession>A0A0N7MLQ8</accession>
<dbReference type="GO" id="GO:0005737">
    <property type="term" value="C:cytoplasm"/>
    <property type="evidence" value="ECO:0007669"/>
    <property type="project" value="TreeGrafter"/>
</dbReference>
<dbReference type="InterPro" id="IPR051718">
    <property type="entry name" value="ARF_GTPase-activating"/>
</dbReference>
<dbReference type="InterPro" id="IPR001164">
    <property type="entry name" value="ArfGAP_dom"/>
</dbReference>
<organism evidence="5 6">
    <name type="scientific">Lachancea quebecensis</name>
    <dbReference type="NCBI Taxonomy" id="1654605"/>
    <lineage>
        <taxon>Eukaryota</taxon>
        <taxon>Fungi</taxon>
        <taxon>Dikarya</taxon>
        <taxon>Ascomycota</taxon>
        <taxon>Saccharomycotina</taxon>
        <taxon>Saccharomycetes</taxon>
        <taxon>Saccharomycetales</taxon>
        <taxon>Saccharomycetaceae</taxon>
        <taxon>Lachancea</taxon>
    </lineage>
</organism>
<gene>
    <name evidence="5" type="ORF">LAQU0_S07e04324g</name>
</gene>
<evidence type="ECO:0000259" key="4">
    <source>
        <dbReference type="PROSITE" id="PS50115"/>
    </source>
</evidence>
<dbReference type="PANTHER" id="PTHR45705">
    <property type="entry name" value="FI20236P1"/>
    <property type="match status" value="1"/>
</dbReference>
<dbReference type="OrthoDB" id="10266696at2759"/>
<dbReference type="PRINTS" id="PR00405">
    <property type="entry name" value="REVINTRACTNG"/>
</dbReference>
<dbReference type="GO" id="GO:0008270">
    <property type="term" value="F:zinc ion binding"/>
    <property type="evidence" value="ECO:0007669"/>
    <property type="project" value="UniProtKB-KW"/>
</dbReference>
<dbReference type="PROSITE" id="PS50115">
    <property type="entry name" value="ARFGAP"/>
    <property type="match status" value="1"/>
</dbReference>
<dbReference type="Gene3D" id="1.10.220.150">
    <property type="entry name" value="Arf GTPase activating protein"/>
    <property type="match status" value="1"/>
</dbReference>
<feature type="region of interest" description="Disordered" evidence="3">
    <location>
        <begin position="79"/>
        <end position="111"/>
    </location>
</feature>
<keyword evidence="1" id="KW-0479">Metal-binding</keyword>
<keyword evidence="2" id="KW-0175">Coiled coil</keyword>
<dbReference type="CDD" id="cd08204">
    <property type="entry name" value="ArfGap"/>
    <property type="match status" value="1"/>
</dbReference>
<name>A0A0N7MLQ8_9SACH</name>
<sequence length="353" mass="39838">MRYKGSKAAERELRSILNSSENGNKCGECGSTYPTWCSINLGVFLCGRCASVHRKILGHRDDDIYSDVRSLTMDRWSTSDLDDISESGGNRRNKAVWNPQGAPFPFDGDEDKGAVETYIREKYVLQKFRNDRDRPANYETRTSRSSSRPTTSRGGSSRDSYSERPSTSSSAPVVSNPPLPRRPATSVGPRPAVFDGSDSAASAPAAGLPAQPAVFDGFVQQYVDPATGMIYVDQQQYAMALQQQQQQEQQALQQQQQQQALLQQQQQQQALLQQQYQAQAQKNQLLSLYQRPDMYTSAVEISPSHPQYQELMQMQQLQLQQNQQLQQQQLQMQMQQQPQQTFAQGQPGFYYPM</sequence>
<dbReference type="Proteomes" id="UP000236544">
    <property type="component" value="Unassembled WGS sequence"/>
</dbReference>
<dbReference type="AlphaFoldDB" id="A0A0N7MLQ8"/>
<reference evidence="6" key="1">
    <citation type="submission" date="2015-10" db="EMBL/GenBank/DDBJ databases">
        <authorList>
            <person name="Devillers H."/>
        </authorList>
    </citation>
    <scope>NUCLEOTIDE SEQUENCE [LARGE SCALE GENOMIC DNA]</scope>
</reference>
<dbReference type="PANTHER" id="PTHR45705:SF9">
    <property type="entry name" value="PROTEIN GTS1"/>
    <property type="match status" value="1"/>
</dbReference>
<keyword evidence="1" id="KW-0862">Zinc</keyword>
<feature type="coiled-coil region" evidence="2">
    <location>
        <begin position="238"/>
        <end position="282"/>
    </location>
</feature>